<evidence type="ECO:0000313" key="1">
    <source>
        <dbReference type="EMBL" id="KRZ46914.1"/>
    </source>
</evidence>
<protein>
    <submittedName>
        <fullName evidence="1">Uncharacterized protein</fullName>
    </submittedName>
</protein>
<gene>
    <name evidence="1" type="ORF">T02_14106</name>
</gene>
<comment type="caution">
    <text evidence="1">The sequence shown here is derived from an EMBL/GenBank/DDBJ whole genome shotgun (WGS) entry which is preliminary data.</text>
</comment>
<dbReference type="AlphaFoldDB" id="A0A0V1KI99"/>
<dbReference type="Proteomes" id="UP000054721">
    <property type="component" value="Unassembled WGS sequence"/>
</dbReference>
<name>A0A0V1KI99_9BILA</name>
<evidence type="ECO:0000313" key="2">
    <source>
        <dbReference type="Proteomes" id="UP000054721"/>
    </source>
</evidence>
<proteinExistence type="predicted"/>
<accession>A0A0V1KI99</accession>
<keyword evidence="2" id="KW-1185">Reference proteome</keyword>
<dbReference type="EMBL" id="JYDW01001823">
    <property type="protein sequence ID" value="KRZ46914.1"/>
    <property type="molecule type" value="Genomic_DNA"/>
</dbReference>
<organism evidence="1 2">
    <name type="scientific">Trichinella nativa</name>
    <dbReference type="NCBI Taxonomy" id="6335"/>
    <lineage>
        <taxon>Eukaryota</taxon>
        <taxon>Metazoa</taxon>
        <taxon>Ecdysozoa</taxon>
        <taxon>Nematoda</taxon>
        <taxon>Enoplea</taxon>
        <taxon>Dorylaimia</taxon>
        <taxon>Trichinellida</taxon>
        <taxon>Trichinellidae</taxon>
        <taxon>Trichinella</taxon>
    </lineage>
</organism>
<reference evidence="1 2" key="1">
    <citation type="submission" date="2015-05" db="EMBL/GenBank/DDBJ databases">
        <title>Evolution of Trichinella species and genotypes.</title>
        <authorList>
            <person name="Korhonen P.K."/>
            <person name="Edoardo P."/>
            <person name="Giuseppe L.R."/>
            <person name="Gasser R.B."/>
        </authorList>
    </citation>
    <scope>NUCLEOTIDE SEQUENCE [LARGE SCALE GENOMIC DNA]</scope>
    <source>
        <strain evidence="1">ISS10</strain>
    </source>
</reference>
<sequence length="30" mass="3279">MTVSDFLKQGMTVSDFLRQGADSEQGDDAE</sequence>